<accession>A0AAX3UGQ4</accession>
<dbReference type="AlphaFoldDB" id="A0AAX3UGQ4"/>
<name>A0AAX3UGQ4_9LACO</name>
<gene>
    <name evidence="5" type="ORF">QEJ78_04920</name>
    <name evidence="4" type="ORF">SAMN02983011_00960</name>
</gene>
<reference evidence="5" key="2">
    <citation type="journal article" date="2022" name="Food Funct.">
        <title>Lactobacillus kefiranofaciens ZW18 from Kefir enhances the anti-tumor effect of anti-programmed cell death 1 (PD-1) immunotherapy by modulating the gut microbiota.</title>
        <authorList>
            <person name="Zhao J."/>
            <person name="Wang Y."/>
            <person name="Wang J."/>
            <person name="Lv M."/>
            <person name="Zhou C."/>
            <person name="Jia L."/>
            <person name="Geng W."/>
        </authorList>
    </citation>
    <scope>NUCLEOTIDE SEQUENCE</scope>
    <source>
        <strain evidence="5">ZW18</strain>
    </source>
</reference>
<evidence type="ECO:0000259" key="2">
    <source>
        <dbReference type="Pfam" id="PF17965"/>
    </source>
</evidence>
<evidence type="ECO:0000313" key="4">
    <source>
        <dbReference type="EMBL" id="SDA50319.1"/>
    </source>
</evidence>
<feature type="domain" description="Mucin binding" evidence="2">
    <location>
        <begin position="3"/>
        <end position="90"/>
    </location>
</feature>
<dbReference type="InterPro" id="IPR041495">
    <property type="entry name" value="Mub_B2"/>
</dbReference>
<dbReference type="Pfam" id="PF17965">
    <property type="entry name" value="MucBP_2"/>
    <property type="match status" value="2"/>
</dbReference>
<dbReference type="Pfam" id="PF17966">
    <property type="entry name" value="Muc_B2"/>
    <property type="match status" value="1"/>
</dbReference>
<dbReference type="EMBL" id="FMXC01000008">
    <property type="protein sequence ID" value="SDA50319.1"/>
    <property type="molecule type" value="Genomic_DNA"/>
</dbReference>
<dbReference type="Gene3D" id="2.60.40.4300">
    <property type="match status" value="1"/>
</dbReference>
<protein>
    <recommendedName>
        <fullName evidence="8">Mucus binding protein</fullName>
    </recommendedName>
</protein>
<feature type="domain" description="Mucin binding" evidence="2">
    <location>
        <begin position="297"/>
        <end position="350"/>
    </location>
</feature>
<evidence type="ECO:0008006" key="8">
    <source>
        <dbReference type="Google" id="ProtNLM"/>
    </source>
</evidence>
<feature type="domain" description="Mub B2-like" evidence="3">
    <location>
        <begin position="123"/>
        <end position="213"/>
    </location>
</feature>
<dbReference type="Gene3D" id="3.10.20.470">
    <property type="match status" value="2"/>
</dbReference>
<dbReference type="EMBL" id="CP123735">
    <property type="protein sequence ID" value="WGO86779.1"/>
    <property type="molecule type" value="Genomic_DNA"/>
</dbReference>
<sequence>MQIVDQDANDAVLDSYTSQGKADAEINFTNYTPQVVVDWVNKGYEVVNAKNDNDSAIAASLTGTDPAKWKFGNFDNNQKIVQAFTITLKHKHTTFNPQNPGQPNEPLNPKDPTGPKVTQAMLDYQETYTATVHYEGAGKDTPVDNVQRSTWTRSITVDNVTGGILNTTPWVSTDSYKNVPTPVVQSYHANKANVPAPKNERKDIINYVLYAPNGAIVPVDPDGNPILGVKHPVFPTDPTNPTKPAVGKVPTAPDGWLPTKPNEKPGDLISPDPQNPSADVKVPFHKQETPPPVITEQKAQVQYIDLDEHDKIMSQSPILTGKSGAKIDYSTAKSIKTYEDQGYVLVNDGFF</sequence>
<evidence type="ECO:0000313" key="5">
    <source>
        <dbReference type="EMBL" id="WGO86779.1"/>
    </source>
</evidence>
<dbReference type="RefSeq" id="WP_025084145.1">
    <property type="nucleotide sequence ID" value="NZ_CP123735.1"/>
</dbReference>
<feature type="region of interest" description="Disordered" evidence="1">
    <location>
        <begin position="238"/>
        <end position="274"/>
    </location>
</feature>
<evidence type="ECO:0000313" key="6">
    <source>
        <dbReference type="Proteomes" id="UP000181860"/>
    </source>
</evidence>
<reference evidence="4 6" key="1">
    <citation type="submission" date="2016-10" db="EMBL/GenBank/DDBJ databases">
        <authorList>
            <person name="Varghese N."/>
            <person name="Submissions S."/>
        </authorList>
    </citation>
    <scope>NUCLEOTIDE SEQUENCE [LARGE SCALE GENOMIC DNA]</scope>
    <source>
        <strain evidence="4 6">ATCC 43761</strain>
    </source>
</reference>
<dbReference type="InterPro" id="IPR041558">
    <property type="entry name" value="MucBP_2"/>
</dbReference>
<dbReference type="Proteomes" id="UP001242513">
    <property type="component" value="Chromosome"/>
</dbReference>
<evidence type="ECO:0000256" key="1">
    <source>
        <dbReference type="SAM" id="MobiDB-lite"/>
    </source>
</evidence>
<evidence type="ECO:0000259" key="3">
    <source>
        <dbReference type="Pfam" id="PF17966"/>
    </source>
</evidence>
<dbReference type="Proteomes" id="UP000181860">
    <property type="component" value="Unassembled WGS sequence"/>
</dbReference>
<proteinExistence type="predicted"/>
<reference evidence="5" key="3">
    <citation type="submission" date="2023-04" db="EMBL/GenBank/DDBJ databases">
        <authorList>
            <person name="Wang Y."/>
        </authorList>
    </citation>
    <scope>NUCLEOTIDE SEQUENCE</scope>
    <source>
        <strain evidence="5">ZW18</strain>
    </source>
</reference>
<evidence type="ECO:0000313" key="7">
    <source>
        <dbReference type="Proteomes" id="UP001242513"/>
    </source>
</evidence>
<feature type="region of interest" description="Disordered" evidence="1">
    <location>
        <begin position="93"/>
        <end position="115"/>
    </location>
</feature>
<organism evidence="5 7">
    <name type="scientific">Lactobacillus kefiranofaciens</name>
    <dbReference type="NCBI Taxonomy" id="267818"/>
    <lineage>
        <taxon>Bacteria</taxon>
        <taxon>Bacillati</taxon>
        <taxon>Bacillota</taxon>
        <taxon>Bacilli</taxon>
        <taxon>Lactobacillales</taxon>
        <taxon>Lactobacillaceae</taxon>
        <taxon>Lactobacillus</taxon>
    </lineage>
</organism>
<keyword evidence="6" id="KW-1185">Reference proteome</keyword>